<dbReference type="OrthoDB" id="10465224at2759"/>
<reference evidence="3" key="1">
    <citation type="submission" date="2017-10" db="EMBL/GenBank/DDBJ databases">
        <title>Rapid genome shrinkage in a self-fertile nematode reveals novel sperm competition proteins.</title>
        <authorList>
            <person name="Yin D."/>
            <person name="Schwarz E.M."/>
            <person name="Thomas C.G."/>
            <person name="Felde R.L."/>
            <person name="Korf I.F."/>
            <person name="Cutter A.D."/>
            <person name="Schartner C.M."/>
            <person name="Ralston E.J."/>
            <person name="Meyer B.J."/>
            <person name="Haag E.S."/>
        </authorList>
    </citation>
    <scope>NUCLEOTIDE SEQUENCE [LARGE SCALE GENOMIC DNA]</scope>
    <source>
        <strain evidence="3">JU1422</strain>
    </source>
</reference>
<name>A0A2G5SFE0_9PELO</name>
<gene>
    <name evidence="2" type="ORF">B9Z55_027727</name>
</gene>
<evidence type="ECO:0000313" key="3">
    <source>
        <dbReference type="Proteomes" id="UP000230233"/>
    </source>
</evidence>
<protein>
    <submittedName>
        <fullName evidence="2">Uncharacterized protein</fullName>
    </submittedName>
</protein>
<dbReference type="AlphaFoldDB" id="A0A2G5SFE0"/>
<organism evidence="2 3">
    <name type="scientific">Caenorhabditis nigoni</name>
    <dbReference type="NCBI Taxonomy" id="1611254"/>
    <lineage>
        <taxon>Eukaryota</taxon>
        <taxon>Metazoa</taxon>
        <taxon>Ecdysozoa</taxon>
        <taxon>Nematoda</taxon>
        <taxon>Chromadorea</taxon>
        <taxon>Rhabditida</taxon>
        <taxon>Rhabditina</taxon>
        <taxon>Rhabditomorpha</taxon>
        <taxon>Rhabditoidea</taxon>
        <taxon>Rhabditidae</taxon>
        <taxon>Peloderinae</taxon>
        <taxon>Caenorhabditis</taxon>
    </lineage>
</organism>
<dbReference type="Proteomes" id="UP000230233">
    <property type="component" value="Unassembled WGS sequence"/>
</dbReference>
<sequence length="86" mass="9485">MFDPREEVPLPSSPTSPEPVMDISSNPIPSATPVSLSKEPNKDVKHSQNIYPNMLPLYEDAYKNMTLVGTVKIYKDIASNLHITSG</sequence>
<evidence type="ECO:0000256" key="1">
    <source>
        <dbReference type="SAM" id="MobiDB-lite"/>
    </source>
</evidence>
<comment type="caution">
    <text evidence="2">The sequence shown here is derived from an EMBL/GenBank/DDBJ whole genome shotgun (WGS) entry which is preliminary data.</text>
</comment>
<accession>A0A2G5SFE0</accession>
<proteinExistence type="predicted"/>
<evidence type="ECO:0000313" key="2">
    <source>
        <dbReference type="EMBL" id="PIC13633.1"/>
    </source>
</evidence>
<feature type="compositionally biased region" description="Polar residues" evidence="1">
    <location>
        <begin position="23"/>
        <end position="35"/>
    </location>
</feature>
<feature type="region of interest" description="Disordered" evidence="1">
    <location>
        <begin position="1"/>
        <end position="47"/>
    </location>
</feature>
<dbReference type="EMBL" id="PDUG01000012">
    <property type="protein sequence ID" value="PIC13633.1"/>
    <property type="molecule type" value="Genomic_DNA"/>
</dbReference>
<keyword evidence="3" id="KW-1185">Reference proteome</keyword>